<proteinExistence type="predicted"/>
<gene>
    <name evidence="1" type="ORF">KDN34_05665</name>
</gene>
<dbReference type="Proteomes" id="UP000679575">
    <property type="component" value="Chromosome"/>
</dbReference>
<sequence length="342" mass="37978">MRSNHDSLHHTRILAMTKTCGVLVIILLLLTGCAVDSISPEDPIAFIPDRSSEVTVGQMDRVAVRGVLGTPHLSSTDWGFDLFSSDTEQTDVVVAVTPWPIPFARFKDLLQRYTLVAYNSSGRVSAVATGVFRRPASWRKISPIQRNFMSLHLRAGDLMFFLDPEGEREDNLLVSPRRRDVFLQHIGSSSGCTVVLGCGNSGCADQVSVDAGPIRRLPLRIAHVYWFQDGERDAWLGNTEPNKDNPSTPWMETLVALNLTAGEHILEFSAKYLSGKASLKLACLSGEVTYVVVNATANENFWSRELVDWQFNRVDSIPGDFVVRPLVLLEDGKWYVEANISD</sequence>
<dbReference type="PROSITE" id="PS51257">
    <property type="entry name" value="PROKAR_LIPOPROTEIN"/>
    <property type="match status" value="1"/>
</dbReference>
<reference evidence="1 2" key="1">
    <citation type="submission" date="2021-04" db="EMBL/GenBank/DDBJ databases">
        <title>Novel species identification of genus Shewanella.</title>
        <authorList>
            <person name="Liu G."/>
        </authorList>
    </citation>
    <scope>NUCLEOTIDE SEQUENCE [LARGE SCALE GENOMIC DNA]</scope>
    <source>
        <strain evidence="1 2">FJAT-54481</strain>
    </source>
</reference>
<evidence type="ECO:0000313" key="1">
    <source>
        <dbReference type="EMBL" id="QUN06930.1"/>
    </source>
</evidence>
<dbReference type="RefSeq" id="WP_212595935.1">
    <property type="nucleotide sequence ID" value="NZ_CP073587.1"/>
</dbReference>
<evidence type="ECO:0000313" key="2">
    <source>
        <dbReference type="Proteomes" id="UP000679575"/>
    </source>
</evidence>
<dbReference type="EMBL" id="CP073587">
    <property type="protein sequence ID" value="QUN06930.1"/>
    <property type="molecule type" value="Genomic_DNA"/>
</dbReference>
<keyword evidence="2" id="KW-1185">Reference proteome</keyword>
<accession>A0ABX7YVW2</accession>
<organism evidence="1 2">
    <name type="scientific">Shewanella yunxiaonensis</name>
    <dbReference type="NCBI Taxonomy" id="2829809"/>
    <lineage>
        <taxon>Bacteria</taxon>
        <taxon>Pseudomonadati</taxon>
        <taxon>Pseudomonadota</taxon>
        <taxon>Gammaproteobacteria</taxon>
        <taxon>Alteromonadales</taxon>
        <taxon>Shewanellaceae</taxon>
        <taxon>Shewanella</taxon>
    </lineage>
</organism>
<protein>
    <submittedName>
        <fullName evidence="1">Uncharacterized protein</fullName>
    </submittedName>
</protein>
<name>A0ABX7YVW2_9GAMM</name>